<gene>
    <name evidence="3" type="ORF">DI623_03965</name>
</gene>
<feature type="chain" id="PRO_5015867752" evidence="1">
    <location>
        <begin position="23"/>
        <end position="139"/>
    </location>
</feature>
<proteinExistence type="predicted"/>
<sequence>MKALTVLAAGLAGLALATPVAAADVGGRWLTPTGATIETYSCGNALCGRIVTSEGLRKNPDMRDTKNSNASLRSRPVKGLVMLSGFTGGPSKWSGGQVYNPQDGRTYSGSVELTAPDKLKLTGCALAIFCKSQEWKRVN</sequence>
<dbReference type="Pfam" id="PF09917">
    <property type="entry name" value="DUF2147"/>
    <property type="match status" value="1"/>
</dbReference>
<dbReference type="PANTHER" id="PTHR36919">
    <property type="entry name" value="BLR1215 PROTEIN"/>
    <property type="match status" value="1"/>
</dbReference>
<reference evidence="3 4" key="1">
    <citation type="submission" date="2017-08" db="EMBL/GenBank/DDBJ databases">
        <title>Infants hospitalized years apart are colonized by the same room-sourced microbial strains.</title>
        <authorList>
            <person name="Brooks B."/>
            <person name="Olm M.R."/>
            <person name="Firek B.A."/>
            <person name="Baker R."/>
            <person name="Thomas B.C."/>
            <person name="Morowitz M.J."/>
            <person name="Banfield J.F."/>
        </authorList>
    </citation>
    <scope>NUCLEOTIDE SEQUENCE [LARGE SCALE GENOMIC DNA]</scope>
    <source>
        <strain evidence="3">S2_018_000_R2_101</strain>
    </source>
</reference>
<dbReference type="PANTHER" id="PTHR36919:SF2">
    <property type="entry name" value="BLL6627 PROTEIN"/>
    <property type="match status" value="1"/>
</dbReference>
<dbReference type="AlphaFoldDB" id="A0A2W5ADA2"/>
<accession>A0A2W5ADA2</accession>
<evidence type="ECO:0000259" key="2">
    <source>
        <dbReference type="Pfam" id="PF09917"/>
    </source>
</evidence>
<dbReference type="Proteomes" id="UP000249066">
    <property type="component" value="Unassembled WGS sequence"/>
</dbReference>
<feature type="domain" description="DUF2147" evidence="2">
    <location>
        <begin position="27"/>
        <end position="137"/>
    </location>
</feature>
<name>A0A2W5ADA2_9SPHN</name>
<keyword evidence="1" id="KW-0732">Signal</keyword>
<organism evidence="3 4">
    <name type="scientific">Sphingomonas sanxanigenens</name>
    <dbReference type="NCBI Taxonomy" id="397260"/>
    <lineage>
        <taxon>Bacteria</taxon>
        <taxon>Pseudomonadati</taxon>
        <taxon>Pseudomonadota</taxon>
        <taxon>Alphaproteobacteria</taxon>
        <taxon>Sphingomonadales</taxon>
        <taxon>Sphingomonadaceae</taxon>
        <taxon>Sphingomonas</taxon>
    </lineage>
</organism>
<feature type="signal peptide" evidence="1">
    <location>
        <begin position="1"/>
        <end position="22"/>
    </location>
</feature>
<comment type="caution">
    <text evidence="3">The sequence shown here is derived from an EMBL/GenBank/DDBJ whole genome shotgun (WGS) entry which is preliminary data.</text>
</comment>
<dbReference type="InterPro" id="IPR019223">
    <property type="entry name" value="DUF2147"/>
</dbReference>
<evidence type="ECO:0000256" key="1">
    <source>
        <dbReference type="SAM" id="SignalP"/>
    </source>
</evidence>
<dbReference type="EMBL" id="QFNN01000012">
    <property type="protein sequence ID" value="PZO91272.1"/>
    <property type="molecule type" value="Genomic_DNA"/>
</dbReference>
<dbReference type="Gene3D" id="2.40.128.520">
    <property type="match status" value="1"/>
</dbReference>
<evidence type="ECO:0000313" key="3">
    <source>
        <dbReference type="EMBL" id="PZO91272.1"/>
    </source>
</evidence>
<evidence type="ECO:0000313" key="4">
    <source>
        <dbReference type="Proteomes" id="UP000249066"/>
    </source>
</evidence>
<protein>
    <submittedName>
        <fullName evidence="3">DUF2147 domain-containing protein</fullName>
    </submittedName>
</protein>